<gene>
    <name evidence="7" type="ORF">BAA01_02020</name>
</gene>
<evidence type="ECO:0000256" key="1">
    <source>
        <dbReference type="ARBA" id="ARBA00001968"/>
    </source>
</evidence>
<comment type="cofactor">
    <cofactor evidence="1 6">
        <name>a divalent metal cation</name>
        <dbReference type="ChEBI" id="CHEBI:60240"/>
    </cofactor>
</comment>
<organism evidence="7 8">
    <name type="scientific">Bacillus thermozeamaize</name>
    <dbReference type="NCBI Taxonomy" id="230954"/>
    <lineage>
        <taxon>Bacteria</taxon>
        <taxon>Bacillati</taxon>
        <taxon>Bacillota</taxon>
        <taxon>Bacilli</taxon>
        <taxon>Bacillales</taxon>
        <taxon>Bacillaceae</taxon>
        <taxon>Bacillus</taxon>
    </lineage>
</organism>
<keyword evidence="4 6" id="KW-0378">Hydrolase</keyword>
<dbReference type="NCBIfam" id="TIGR00172">
    <property type="entry name" value="maf"/>
    <property type="match status" value="1"/>
</dbReference>
<evidence type="ECO:0000313" key="7">
    <source>
        <dbReference type="EMBL" id="OUM86128.1"/>
    </source>
</evidence>
<comment type="caution">
    <text evidence="7">The sequence shown here is derived from an EMBL/GenBank/DDBJ whole genome shotgun (WGS) entry which is preliminary data.</text>
</comment>
<dbReference type="GO" id="GO:0036218">
    <property type="term" value="F:dTTP diphosphatase activity"/>
    <property type="evidence" value="ECO:0007669"/>
    <property type="project" value="RHEA"/>
</dbReference>
<dbReference type="SUPFAM" id="SSF52972">
    <property type="entry name" value="ITPase-like"/>
    <property type="match status" value="1"/>
</dbReference>
<comment type="subcellular location">
    <subcellularLocation>
        <location evidence="2 6">Cytoplasm</location>
    </subcellularLocation>
</comment>
<dbReference type="CDD" id="cd00555">
    <property type="entry name" value="Maf"/>
    <property type="match status" value="1"/>
</dbReference>
<dbReference type="GO" id="GO:0005737">
    <property type="term" value="C:cytoplasm"/>
    <property type="evidence" value="ECO:0007669"/>
    <property type="project" value="UniProtKB-SubCell"/>
</dbReference>
<accession>A0A1Y3PLX9</accession>
<dbReference type="FunFam" id="3.90.950.10:FF:000005">
    <property type="entry name" value="7-methyl-GTP pyrophosphatase"/>
    <property type="match status" value="1"/>
</dbReference>
<proteinExistence type="inferred from homology"/>
<comment type="catalytic activity">
    <reaction evidence="6">
        <text>UTP + H2O = UMP + diphosphate + H(+)</text>
        <dbReference type="Rhea" id="RHEA:29395"/>
        <dbReference type="ChEBI" id="CHEBI:15377"/>
        <dbReference type="ChEBI" id="CHEBI:15378"/>
        <dbReference type="ChEBI" id="CHEBI:33019"/>
        <dbReference type="ChEBI" id="CHEBI:46398"/>
        <dbReference type="ChEBI" id="CHEBI:57865"/>
        <dbReference type="EC" id="3.6.1.9"/>
    </reaction>
</comment>
<evidence type="ECO:0000256" key="2">
    <source>
        <dbReference type="ARBA" id="ARBA00004496"/>
    </source>
</evidence>
<dbReference type="PANTHER" id="PTHR43213">
    <property type="entry name" value="BIFUNCTIONAL DTTP/UTP PYROPHOSPHATASE/METHYLTRANSFERASE PROTEIN-RELATED"/>
    <property type="match status" value="1"/>
</dbReference>
<evidence type="ECO:0000256" key="3">
    <source>
        <dbReference type="ARBA" id="ARBA00022490"/>
    </source>
</evidence>
<evidence type="ECO:0000313" key="8">
    <source>
        <dbReference type="Proteomes" id="UP000196475"/>
    </source>
</evidence>
<reference evidence="8" key="1">
    <citation type="submission" date="2016-06" db="EMBL/GenBank/DDBJ databases">
        <authorList>
            <person name="Nascimento L."/>
            <person name="Pereira R.V."/>
            <person name="Martins L.F."/>
            <person name="Quaggio R.B."/>
            <person name="Silva A.M."/>
            <person name="Setubal J.C."/>
        </authorList>
    </citation>
    <scope>NUCLEOTIDE SEQUENCE [LARGE SCALE GENOMIC DNA]</scope>
</reference>
<comment type="catalytic activity">
    <reaction evidence="6">
        <text>dTTP + H2O = dTMP + diphosphate + H(+)</text>
        <dbReference type="Rhea" id="RHEA:28534"/>
        <dbReference type="ChEBI" id="CHEBI:15377"/>
        <dbReference type="ChEBI" id="CHEBI:15378"/>
        <dbReference type="ChEBI" id="CHEBI:33019"/>
        <dbReference type="ChEBI" id="CHEBI:37568"/>
        <dbReference type="ChEBI" id="CHEBI:63528"/>
        <dbReference type="EC" id="3.6.1.9"/>
    </reaction>
</comment>
<dbReference type="GO" id="GO:0009117">
    <property type="term" value="P:nucleotide metabolic process"/>
    <property type="evidence" value="ECO:0007669"/>
    <property type="project" value="UniProtKB-KW"/>
</dbReference>
<keyword evidence="5 6" id="KW-0546">Nucleotide metabolism</keyword>
<evidence type="ECO:0000256" key="5">
    <source>
        <dbReference type="ARBA" id="ARBA00023080"/>
    </source>
</evidence>
<dbReference type="InterPro" id="IPR003697">
    <property type="entry name" value="Maf-like"/>
</dbReference>
<dbReference type="EMBL" id="LZRT01000094">
    <property type="protein sequence ID" value="OUM86128.1"/>
    <property type="molecule type" value="Genomic_DNA"/>
</dbReference>
<dbReference type="Gene3D" id="3.90.950.10">
    <property type="match status" value="1"/>
</dbReference>
<feature type="site" description="Important for substrate specificity" evidence="6">
    <location>
        <position position="100"/>
    </location>
</feature>
<feature type="active site" description="Proton acceptor" evidence="6">
    <location>
        <position position="99"/>
    </location>
</feature>
<dbReference type="PIRSF" id="PIRSF006305">
    <property type="entry name" value="Maf"/>
    <property type="match status" value="1"/>
</dbReference>
<evidence type="ECO:0000256" key="6">
    <source>
        <dbReference type="HAMAP-Rule" id="MF_00528"/>
    </source>
</evidence>
<keyword evidence="3 6" id="KW-0963">Cytoplasm</keyword>
<dbReference type="GO" id="GO:0036221">
    <property type="term" value="F:UTP diphosphatase activity"/>
    <property type="evidence" value="ECO:0007669"/>
    <property type="project" value="RHEA"/>
</dbReference>
<feature type="site" description="Important for substrate specificity" evidence="6">
    <location>
        <position position="19"/>
    </location>
</feature>
<dbReference type="EC" id="3.6.1.9" evidence="6"/>
<comment type="caution">
    <text evidence="6">Lacks conserved residue(s) required for the propagation of feature annotation.</text>
</comment>
<dbReference type="Pfam" id="PF02545">
    <property type="entry name" value="Maf"/>
    <property type="match status" value="1"/>
</dbReference>
<protein>
    <recommendedName>
        <fullName evidence="6">dTTP/UTP pyrophosphatase</fullName>
        <shortName evidence="6">dTTPase/UTPase</shortName>
        <ecNumber evidence="6">3.6.1.9</ecNumber>
    </recommendedName>
    <alternativeName>
        <fullName evidence="6">Nucleoside triphosphate pyrophosphatase</fullName>
    </alternativeName>
    <alternativeName>
        <fullName evidence="6">Nucleotide pyrophosphatase</fullName>
        <shortName evidence="6">Nucleotide PPase</shortName>
    </alternativeName>
</protein>
<dbReference type="HAMAP" id="MF_00528">
    <property type="entry name" value="Maf"/>
    <property type="match status" value="1"/>
</dbReference>
<comment type="function">
    <text evidence="6">Nucleoside triphosphate pyrophosphatase that hydrolyzes dTTP and UTP. May have a dual role in cell division arrest and in preventing the incorporation of modified nucleotides into cellular nucleic acids.</text>
</comment>
<dbReference type="PANTHER" id="PTHR43213:SF5">
    <property type="entry name" value="BIFUNCTIONAL DTTP_UTP PYROPHOSPHATASE_METHYLTRANSFERASE PROTEIN-RELATED"/>
    <property type="match status" value="1"/>
</dbReference>
<dbReference type="InterPro" id="IPR029001">
    <property type="entry name" value="ITPase-like_fam"/>
</dbReference>
<evidence type="ECO:0000256" key="4">
    <source>
        <dbReference type="ARBA" id="ARBA00022801"/>
    </source>
</evidence>
<comment type="similarity">
    <text evidence="6">Belongs to the Maf family. YhdE subfamily.</text>
</comment>
<feature type="site" description="Important for substrate specificity" evidence="6">
    <location>
        <position position="185"/>
    </location>
</feature>
<sequence>MAMGLIPEATVILASGSPRRRELLASLGIRFTIRPPQVDETVSPGLTPGETVEQLAWKKGRAIVEQLLTGQPHVTGTEKGRDTELPQEKKGPVLVIASDTVVVLDNQILGKPADEEDARHMLRRLSGRRHQVYSGLALFEVGKEYRERLGHARTDVQFCRLSDETIRRYVATGEPLDKAGSYAIQGLGATLVEGIHGDYFNVVGLPLALFGKFLEDWGYRLF</sequence>
<name>A0A1Y3PLX9_9BACI</name>
<dbReference type="AlphaFoldDB" id="A0A1Y3PLX9"/>
<dbReference type="Proteomes" id="UP000196475">
    <property type="component" value="Unassembled WGS sequence"/>
</dbReference>